<keyword evidence="4" id="KW-0645">Protease</keyword>
<dbReference type="GO" id="GO:0008270">
    <property type="term" value="F:zinc ion binding"/>
    <property type="evidence" value="ECO:0007669"/>
    <property type="project" value="InterPro"/>
</dbReference>
<dbReference type="PANTHER" id="PTHR12756">
    <property type="entry name" value="CYTOSOLIC CARBOXYPEPTIDASE"/>
    <property type="match status" value="1"/>
</dbReference>
<gene>
    <name evidence="4" type="ORF">CWC19_07445</name>
</gene>
<protein>
    <submittedName>
        <fullName evidence="4">Zinc carboxypeptidase</fullName>
    </submittedName>
</protein>
<feature type="domain" description="Peptidase M14" evidence="3">
    <location>
        <begin position="149"/>
        <end position="392"/>
    </location>
</feature>
<reference evidence="5" key="2">
    <citation type="submission" date="2019-06" db="EMBL/GenBank/DDBJ databases">
        <title>Co-occurence of chitin degradation, pigmentation and bioactivity in marine Pseudoalteromonas.</title>
        <authorList>
            <person name="Sonnenschein E.C."/>
            <person name="Bech P.K."/>
        </authorList>
    </citation>
    <scope>NUCLEOTIDE SEQUENCE [LARGE SCALE GENOMIC DNA]</scope>
    <source>
        <strain evidence="5">S3790</strain>
    </source>
</reference>
<evidence type="ECO:0000313" key="4">
    <source>
        <dbReference type="EMBL" id="TMO68896.1"/>
    </source>
</evidence>
<dbReference type="InterPro" id="IPR050821">
    <property type="entry name" value="Cytosolic_carboxypeptidase"/>
</dbReference>
<accession>A0A5S3VAF3</accession>
<comment type="cofactor">
    <cofactor evidence="1">
        <name>Zn(2+)</name>
        <dbReference type="ChEBI" id="CHEBI:29105"/>
    </cofactor>
</comment>
<evidence type="ECO:0000256" key="1">
    <source>
        <dbReference type="ARBA" id="ARBA00001947"/>
    </source>
</evidence>
<dbReference type="CDD" id="cd06237">
    <property type="entry name" value="M14_Nna1-like"/>
    <property type="match status" value="1"/>
</dbReference>
<keyword evidence="4" id="KW-0378">Hydrolase</keyword>
<dbReference type="SMART" id="SM00631">
    <property type="entry name" value="Zn_pept"/>
    <property type="match status" value="1"/>
</dbReference>
<dbReference type="EMBL" id="PNBX01000028">
    <property type="protein sequence ID" value="TMO68896.1"/>
    <property type="molecule type" value="Genomic_DNA"/>
</dbReference>
<evidence type="ECO:0000313" key="5">
    <source>
        <dbReference type="Proteomes" id="UP000307217"/>
    </source>
</evidence>
<dbReference type="InterPro" id="IPR000834">
    <property type="entry name" value="Peptidase_M14"/>
</dbReference>
<dbReference type="PANTHER" id="PTHR12756:SF11">
    <property type="entry name" value="CYTOSOLIC CARBOXYPEPTIDASE 1"/>
    <property type="match status" value="1"/>
</dbReference>
<dbReference type="OrthoDB" id="6221272at2"/>
<dbReference type="AlphaFoldDB" id="A0A5S3VAF3"/>
<dbReference type="GO" id="GO:0004181">
    <property type="term" value="F:metallocarboxypeptidase activity"/>
    <property type="evidence" value="ECO:0007669"/>
    <property type="project" value="InterPro"/>
</dbReference>
<dbReference type="Proteomes" id="UP000307217">
    <property type="component" value="Unassembled WGS sequence"/>
</dbReference>
<evidence type="ECO:0000259" key="3">
    <source>
        <dbReference type="PROSITE" id="PS52035"/>
    </source>
</evidence>
<comment type="similarity">
    <text evidence="2">Belongs to the peptidase M14 family.</text>
</comment>
<evidence type="ECO:0000256" key="2">
    <source>
        <dbReference type="PROSITE-ProRule" id="PRU01379"/>
    </source>
</evidence>
<dbReference type="PROSITE" id="PS52035">
    <property type="entry name" value="PEPTIDASE_M14"/>
    <property type="match status" value="1"/>
</dbReference>
<comment type="caution">
    <text evidence="4">The sequence shown here is derived from an EMBL/GenBank/DDBJ whole genome shotgun (WGS) entry which is preliminary data.</text>
</comment>
<feature type="active site" description="Proton donor/acceptor" evidence="2">
    <location>
        <position position="364"/>
    </location>
</feature>
<name>A0A5S3VAF3_9GAMM</name>
<dbReference type="SUPFAM" id="SSF53187">
    <property type="entry name" value="Zn-dependent exopeptidases"/>
    <property type="match status" value="1"/>
</dbReference>
<dbReference type="RefSeq" id="WP_138591286.1">
    <property type="nucleotide sequence ID" value="NZ_PNBX01000028.1"/>
</dbReference>
<reference evidence="4 5" key="1">
    <citation type="submission" date="2018-01" db="EMBL/GenBank/DDBJ databases">
        <authorList>
            <person name="Paulsen S."/>
            <person name="Gram L.K."/>
        </authorList>
    </citation>
    <scope>NUCLEOTIDE SEQUENCE [LARGE SCALE GENOMIC DNA]</scope>
    <source>
        <strain evidence="4 5">S3790</strain>
    </source>
</reference>
<dbReference type="Gene3D" id="3.40.630.10">
    <property type="entry name" value="Zn peptidases"/>
    <property type="match status" value="1"/>
</dbReference>
<sequence>MNNTFLLSTLLITTLSIVGCQHYAKSTQKDAVSSTCHFNDVNFDTQFPAARLDKCEQTGKNRYKLTLQPENMPINDSPWYAFSVSGKFSHTIHIDMHVEGGSNRYHPKIRVDQESKQSNWQKIPFKRHGEVMTFDLDINQQPTLIAGQEIITNDDYDNWYTALKNNGQLDIITLGQSVNKRPIKAIIQRHNAKQWLVVLGRQHPPEITGALALFPFTETLLADTPQARHFRTQYNVLVIPNLNPDGVQLGNWRHNANGVDLNRDWKAFKQPETQAVHQYLNQLVKEGHSIAYAVDFHSTRKDIFYTMPHTYPIKNPMLTTQWLEQLDQQMPSFQVIQKPGNNPNKGVFKQYISDTYRVHAVTYEMGDNTNREKIKTIAHTAANTLMNTLLQTSEAP</sequence>
<keyword evidence="4" id="KW-0121">Carboxypeptidase</keyword>
<proteinExistence type="inferred from homology"/>
<organism evidence="4 5">
    <name type="scientific">Pseudoalteromonas aurantia</name>
    <dbReference type="NCBI Taxonomy" id="43654"/>
    <lineage>
        <taxon>Bacteria</taxon>
        <taxon>Pseudomonadati</taxon>
        <taxon>Pseudomonadota</taxon>
        <taxon>Gammaproteobacteria</taxon>
        <taxon>Alteromonadales</taxon>
        <taxon>Pseudoalteromonadaceae</taxon>
        <taxon>Pseudoalteromonas</taxon>
    </lineage>
</organism>
<dbReference type="GO" id="GO:0006508">
    <property type="term" value="P:proteolysis"/>
    <property type="evidence" value="ECO:0007669"/>
    <property type="project" value="InterPro"/>
</dbReference>
<dbReference type="Pfam" id="PF00246">
    <property type="entry name" value="Peptidase_M14"/>
    <property type="match status" value="1"/>
</dbReference>
<dbReference type="Gene3D" id="2.60.40.3120">
    <property type="match status" value="1"/>
</dbReference>